<evidence type="ECO:0000256" key="6">
    <source>
        <dbReference type="SAM" id="Phobius"/>
    </source>
</evidence>
<comment type="subcellular location">
    <subcellularLocation>
        <location evidence="1">Membrane</location>
        <topology evidence="1">Multi-pass membrane protein</topology>
    </subcellularLocation>
</comment>
<evidence type="ECO:0000256" key="5">
    <source>
        <dbReference type="ARBA" id="ARBA00023136"/>
    </source>
</evidence>
<feature type="non-terminal residue" evidence="8">
    <location>
        <position position="1"/>
    </location>
</feature>
<keyword evidence="4 6" id="KW-1133">Transmembrane helix</keyword>
<keyword evidence="5 6" id="KW-0472">Membrane</keyword>
<dbReference type="PROSITE" id="PS50253">
    <property type="entry name" value="COX3"/>
    <property type="match status" value="1"/>
</dbReference>
<sequence>LIASSATIVMAWVCLKLKDWAGFRKWKWATVVFAATFLIVKWSYEWPAKFTHYDVTFTSQAAAEKTYKAVLGDDFSKRQTDEWQKRYDPRNDILPEVKLRNMPLDGHIVGYFDSKGEKYEVGSAWGVSFWSHAFVWRHDRKNLQKKPDGTLQLGDDGKAVYRKGHYRDTFRDKDVSAIILAPAHPTWESRDEGYAGNGVVRYADANGASTAQNDHDHHKTVTIQRDDISRLSSYEPAHSTFFATYYTLTGLHALHVFGGILVMLYHLLPISQRLYKSDPERFTNRIEITGLFWHFVDLVWIFLFPILYLL</sequence>
<dbReference type="GO" id="GO:0004129">
    <property type="term" value="F:cytochrome-c oxidase activity"/>
    <property type="evidence" value="ECO:0007669"/>
    <property type="project" value="InterPro"/>
</dbReference>
<evidence type="ECO:0000313" key="8">
    <source>
        <dbReference type="EMBL" id="SVC33652.1"/>
    </source>
</evidence>
<organism evidence="8">
    <name type="scientific">marine metagenome</name>
    <dbReference type="NCBI Taxonomy" id="408172"/>
    <lineage>
        <taxon>unclassified sequences</taxon>
        <taxon>metagenomes</taxon>
        <taxon>ecological metagenomes</taxon>
    </lineage>
</organism>
<dbReference type="InterPro" id="IPR035973">
    <property type="entry name" value="Cyt_c_oxidase_su3-like_sf"/>
</dbReference>
<gene>
    <name evidence="8" type="ORF">METZ01_LOCUS286506</name>
</gene>
<evidence type="ECO:0000256" key="2">
    <source>
        <dbReference type="ARBA" id="ARBA00010581"/>
    </source>
</evidence>
<dbReference type="PANTHER" id="PTHR11403">
    <property type="entry name" value="CYTOCHROME C OXIDASE SUBUNIT III"/>
    <property type="match status" value="1"/>
</dbReference>
<dbReference type="PANTHER" id="PTHR11403:SF6">
    <property type="entry name" value="NITRIC OXIDE REDUCTASE SUBUNIT E"/>
    <property type="match status" value="1"/>
</dbReference>
<evidence type="ECO:0000256" key="3">
    <source>
        <dbReference type="ARBA" id="ARBA00022692"/>
    </source>
</evidence>
<dbReference type="InterPro" id="IPR024791">
    <property type="entry name" value="Cyt_c/ubiquinol_Oxase_su3"/>
</dbReference>
<evidence type="ECO:0000256" key="1">
    <source>
        <dbReference type="ARBA" id="ARBA00004141"/>
    </source>
</evidence>
<feature type="transmembrane region" description="Helical" evidence="6">
    <location>
        <begin position="288"/>
        <end position="309"/>
    </location>
</feature>
<comment type="similarity">
    <text evidence="2">Belongs to the cytochrome c oxidase subunit 3 family.</text>
</comment>
<dbReference type="CDD" id="cd00386">
    <property type="entry name" value="Heme_Cu_Oxidase_III_like"/>
    <property type="match status" value="1"/>
</dbReference>
<name>A0A382LEU1_9ZZZZ</name>
<dbReference type="Gene3D" id="1.20.120.80">
    <property type="entry name" value="Cytochrome c oxidase, subunit III, four-helix bundle"/>
    <property type="match status" value="2"/>
</dbReference>
<protein>
    <recommendedName>
        <fullName evidence="7">Heme-copper oxidase subunit III family profile domain-containing protein</fullName>
    </recommendedName>
</protein>
<keyword evidence="3 6" id="KW-0812">Transmembrane</keyword>
<dbReference type="EMBL" id="UINC01085785">
    <property type="protein sequence ID" value="SVC33652.1"/>
    <property type="molecule type" value="Genomic_DNA"/>
</dbReference>
<accession>A0A382LEU1</accession>
<feature type="transmembrane region" description="Helical" evidence="6">
    <location>
        <begin position="245"/>
        <end position="268"/>
    </location>
</feature>
<dbReference type="Pfam" id="PF00510">
    <property type="entry name" value="COX3"/>
    <property type="match status" value="1"/>
</dbReference>
<dbReference type="GO" id="GO:0019646">
    <property type="term" value="P:aerobic electron transport chain"/>
    <property type="evidence" value="ECO:0007669"/>
    <property type="project" value="InterPro"/>
</dbReference>
<evidence type="ECO:0000259" key="7">
    <source>
        <dbReference type="PROSITE" id="PS50253"/>
    </source>
</evidence>
<dbReference type="SUPFAM" id="SSF81452">
    <property type="entry name" value="Cytochrome c oxidase subunit III-like"/>
    <property type="match status" value="2"/>
</dbReference>
<dbReference type="AlphaFoldDB" id="A0A382LEU1"/>
<feature type="domain" description="Heme-copper oxidase subunit III family profile" evidence="7">
    <location>
        <begin position="221"/>
        <end position="310"/>
    </location>
</feature>
<dbReference type="InterPro" id="IPR000298">
    <property type="entry name" value="Cyt_c_oxidase-like_su3"/>
</dbReference>
<dbReference type="InterPro" id="IPR013833">
    <property type="entry name" value="Cyt_c_oxidase_su3_a-hlx"/>
</dbReference>
<reference evidence="8" key="1">
    <citation type="submission" date="2018-05" db="EMBL/GenBank/DDBJ databases">
        <authorList>
            <person name="Lanie J.A."/>
            <person name="Ng W.-L."/>
            <person name="Kazmierczak K.M."/>
            <person name="Andrzejewski T.M."/>
            <person name="Davidsen T.M."/>
            <person name="Wayne K.J."/>
            <person name="Tettelin H."/>
            <person name="Glass J.I."/>
            <person name="Rusch D."/>
            <person name="Podicherti R."/>
            <person name="Tsui H.-C.T."/>
            <person name="Winkler M.E."/>
        </authorList>
    </citation>
    <scope>NUCLEOTIDE SEQUENCE</scope>
</reference>
<evidence type="ECO:0000256" key="4">
    <source>
        <dbReference type="ARBA" id="ARBA00022989"/>
    </source>
</evidence>
<dbReference type="GO" id="GO:0016020">
    <property type="term" value="C:membrane"/>
    <property type="evidence" value="ECO:0007669"/>
    <property type="project" value="UniProtKB-SubCell"/>
</dbReference>
<proteinExistence type="inferred from homology"/>